<dbReference type="Gene3D" id="3.40.50.300">
    <property type="entry name" value="P-loop containing nucleotide triphosphate hydrolases"/>
    <property type="match status" value="1"/>
</dbReference>
<dbReference type="AlphaFoldDB" id="A0A1W1HED6"/>
<reference evidence="7 8" key="1">
    <citation type="submission" date="2017-03" db="EMBL/GenBank/DDBJ databases">
        <authorList>
            <person name="Afonso C.L."/>
            <person name="Miller P.J."/>
            <person name="Scott M.A."/>
            <person name="Spackman E."/>
            <person name="Goraichik I."/>
            <person name="Dimitrov K.M."/>
            <person name="Suarez D.L."/>
            <person name="Swayne D.E."/>
        </authorList>
    </citation>
    <scope>NUCLEOTIDE SEQUENCE [LARGE SCALE GENOMIC DNA]</scope>
    <source>
        <strain evidence="7">PRJEB14757</strain>
    </source>
</reference>
<keyword evidence="8" id="KW-1185">Reference proteome</keyword>
<dbReference type="PANTHER" id="PTHR42960:SF1">
    <property type="entry name" value="YCF46 PROTEIN"/>
    <property type="match status" value="1"/>
</dbReference>
<gene>
    <name evidence="7" type="ORF">MTBBW1_2500013</name>
</gene>
<dbReference type="OrthoDB" id="9809379at2"/>
<sequence>MNITNYMKAGYPAIVLNTKEPYRAINSIKAEGWDTFTWDCLQGITEPKTSKQIEDIIDPLGALNWLKSKSDSILIMQNFHHFLGSVEIIQAIQNNIHIYKSQGSCLILAGPLFIIPQEIEKYFTLLDFPLPSTKALTLIMQELGDAVDIEINPEAVESAKGLTEFEAETAFALSLVETKSFDPDIITEQKKMMIRRSGLMEFFPPVPMDQVGGLEPFKEYLSNRIQAFEPGNEHLPKPKALLLVGVPGTGKSLSCKAAASILHWPLIRLDISALKGSLVGESELKMRQATATIDGFGKAVLWLDEIDKSFSGVKSSGGTDSGTTAGMFGHFLNWLQETTSPILVMATANDVSSLPSEFLRAGRFDSMFFVDTPTEAERKEIISIMNARYNSSIPMEKADKFVGWTGAELEQLAKDSLFDGFENAMKNIIPLSRTMKEDIDSLRDWSKTRARRANAHEKNETVRRVRRIS</sequence>
<dbReference type="SMART" id="SM00382">
    <property type="entry name" value="AAA"/>
    <property type="match status" value="1"/>
</dbReference>
<dbReference type="Proteomes" id="UP000191931">
    <property type="component" value="Unassembled WGS sequence"/>
</dbReference>
<evidence type="ECO:0000256" key="1">
    <source>
        <dbReference type="ARBA" id="ARBA00022741"/>
    </source>
</evidence>
<dbReference type="InterPro" id="IPR003593">
    <property type="entry name" value="AAA+_ATPase"/>
</dbReference>
<evidence type="ECO:0000313" key="8">
    <source>
        <dbReference type="Proteomes" id="UP000191931"/>
    </source>
</evidence>
<feature type="region of interest" description="Disordered" evidence="5">
    <location>
        <begin position="450"/>
        <end position="469"/>
    </location>
</feature>
<dbReference type="STRING" id="1246637.MTBBW1_2500013"/>
<feature type="compositionally biased region" description="Basic and acidic residues" evidence="5">
    <location>
        <begin position="454"/>
        <end position="463"/>
    </location>
</feature>
<dbReference type="InterPro" id="IPR003959">
    <property type="entry name" value="ATPase_AAA_core"/>
</dbReference>
<dbReference type="PANTHER" id="PTHR42960">
    <property type="entry name" value="YCF46 PROTEIN"/>
    <property type="match status" value="1"/>
</dbReference>
<dbReference type="EMBL" id="FWEV01000169">
    <property type="protein sequence ID" value="SLM30864.1"/>
    <property type="molecule type" value="Genomic_DNA"/>
</dbReference>
<feature type="domain" description="AAA+ ATPase" evidence="6">
    <location>
        <begin position="237"/>
        <end position="374"/>
    </location>
</feature>
<evidence type="ECO:0000256" key="4">
    <source>
        <dbReference type="ARBA" id="ARBA00040480"/>
    </source>
</evidence>
<evidence type="ECO:0000313" key="7">
    <source>
        <dbReference type="EMBL" id="SLM30864.1"/>
    </source>
</evidence>
<dbReference type="RefSeq" id="WP_080809430.1">
    <property type="nucleotide sequence ID" value="NZ_LT828567.1"/>
</dbReference>
<evidence type="ECO:0000259" key="6">
    <source>
        <dbReference type="SMART" id="SM00382"/>
    </source>
</evidence>
<evidence type="ECO:0000256" key="2">
    <source>
        <dbReference type="ARBA" id="ARBA00022840"/>
    </source>
</evidence>
<comment type="similarity">
    <text evidence="3">Belongs to the AAA ATPase family. Highly divergent.</text>
</comment>
<protein>
    <recommendedName>
        <fullName evidence="4">Uncharacterized AAA domain-containing protein ycf46</fullName>
    </recommendedName>
</protein>
<proteinExistence type="inferred from homology"/>
<evidence type="ECO:0000256" key="5">
    <source>
        <dbReference type="SAM" id="MobiDB-lite"/>
    </source>
</evidence>
<keyword evidence="2" id="KW-0067">ATP-binding</keyword>
<name>A0A1W1HED6_9BACT</name>
<accession>A0A1W1HED6</accession>
<evidence type="ECO:0000256" key="3">
    <source>
        <dbReference type="ARBA" id="ARBA00038088"/>
    </source>
</evidence>
<keyword evidence="1" id="KW-0547">Nucleotide-binding</keyword>
<dbReference type="GO" id="GO:0005524">
    <property type="term" value="F:ATP binding"/>
    <property type="evidence" value="ECO:0007669"/>
    <property type="project" value="UniProtKB-KW"/>
</dbReference>
<dbReference type="GO" id="GO:0016887">
    <property type="term" value="F:ATP hydrolysis activity"/>
    <property type="evidence" value="ECO:0007669"/>
    <property type="project" value="InterPro"/>
</dbReference>
<dbReference type="Pfam" id="PF00004">
    <property type="entry name" value="AAA"/>
    <property type="match status" value="1"/>
</dbReference>
<dbReference type="InterPro" id="IPR027417">
    <property type="entry name" value="P-loop_NTPase"/>
</dbReference>
<dbReference type="InterPro" id="IPR052381">
    <property type="entry name" value="AAA_domain_protein"/>
</dbReference>
<organism evidence="7 8">
    <name type="scientific">Desulfamplus magnetovallimortis</name>
    <dbReference type="NCBI Taxonomy" id="1246637"/>
    <lineage>
        <taxon>Bacteria</taxon>
        <taxon>Pseudomonadati</taxon>
        <taxon>Thermodesulfobacteriota</taxon>
        <taxon>Desulfobacteria</taxon>
        <taxon>Desulfobacterales</taxon>
        <taxon>Desulfobacteraceae</taxon>
        <taxon>Desulfamplus</taxon>
    </lineage>
</organism>
<dbReference type="SUPFAM" id="SSF52540">
    <property type="entry name" value="P-loop containing nucleoside triphosphate hydrolases"/>
    <property type="match status" value="1"/>
</dbReference>